<dbReference type="Pfam" id="PF00990">
    <property type="entry name" value="GGDEF"/>
    <property type="match status" value="1"/>
</dbReference>
<dbReference type="InterPro" id="IPR029787">
    <property type="entry name" value="Nucleotide_cyclase"/>
</dbReference>
<dbReference type="PROSITE" id="PS50005">
    <property type="entry name" value="TPR"/>
    <property type="match status" value="1"/>
</dbReference>
<dbReference type="Gene3D" id="1.25.40.10">
    <property type="entry name" value="Tetratricopeptide repeat domain"/>
    <property type="match status" value="1"/>
</dbReference>
<evidence type="ECO:0000259" key="4">
    <source>
        <dbReference type="PROSITE" id="PS50887"/>
    </source>
</evidence>
<organism evidence="5 6">
    <name type="scientific">Fusibacter paucivorans</name>
    <dbReference type="NCBI Taxonomy" id="76009"/>
    <lineage>
        <taxon>Bacteria</taxon>
        <taxon>Bacillati</taxon>
        <taxon>Bacillota</taxon>
        <taxon>Clostridia</taxon>
        <taxon>Eubacteriales</taxon>
        <taxon>Eubacteriales Family XII. Incertae Sedis</taxon>
        <taxon>Fusibacter</taxon>
    </lineage>
</organism>
<dbReference type="SUPFAM" id="SSF48452">
    <property type="entry name" value="TPR-like"/>
    <property type="match status" value="2"/>
</dbReference>
<dbReference type="NCBIfam" id="TIGR00254">
    <property type="entry name" value="GGDEF"/>
    <property type="match status" value="1"/>
</dbReference>
<dbReference type="InterPro" id="IPR000719">
    <property type="entry name" value="Prot_kinase_dom"/>
</dbReference>
<dbReference type="SUPFAM" id="SSF55073">
    <property type="entry name" value="Nucleotide cyclase"/>
    <property type="match status" value="1"/>
</dbReference>
<evidence type="ECO:0000259" key="3">
    <source>
        <dbReference type="PROSITE" id="PS50011"/>
    </source>
</evidence>
<dbReference type="Gene3D" id="3.30.70.270">
    <property type="match status" value="1"/>
</dbReference>
<evidence type="ECO:0000256" key="2">
    <source>
        <dbReference type="PROSITE-ProRule" id="PRU00339"/>
    </source>
</evidence>
<dbReference type="PROSITE" id="PS50011">
    <property type="entry name" value="PROTEIN_KINASE_DOM"/>
    <property type="match status" value="1"/>
</dbReference>
<keyword evidence="2" id="KW-0802">TPR repeat</keyword>
<dbReference type="PANTHER" id="PTHR45138:SF9">
    <property type="entry name" value="DIGUANYLATE CYCLASE DGCM-RELATED"/>
    <property type="match status" value="1"/>
</dbReference>
<evidence type="ECO:0000313" key="5">
    <source>
        <dbReference type="EMBL" id="MBS7527346.1"/>
    </source>
</evidence>
<keyword evidence="6" id="KW-1185">Reference proteome</keyword>
<gene>
    <name evidence="5" type="ORF">KHM83_11700</name>
</gene>
<accession>A0ABS5PSK3</accession>
<name>A0ABS5PSK3_9FIRM</name>
<keyword evidence="5" id="KW-0808">Transferase</keyword>
<dbReference type="SMART" id="SM00267">
    <property type="entry name" value="GGDEF"/>
    <property type="match status" value="1"/>
</dbReference>
<dbReference type="SUPFAM" id="SSF52540">
    <property type="entry name" value="P-loop containing nucleoside triphosphate hydrolases"/>
    <property type="match status" value="1"/>
</dbReference>
<dbReference type="CDD" id="cd01949">
    <property type="entry name" value="GGDEF"/>
    <property type="match status" value="1"/>
</dbReference>
<dbReference type="PROSITE" id="PS50887">
    <property type="entry name" value="GGDEF"/>
    <property type="match status" value="1"/>
</dbReference>
<dbReference type="GO" id="GO:0052621">
    <property type="term" value="F:diguanylate cyclase activity"/>
    <property type="evidence" value="ECO:0007669"/>
    <property type="project" value="UniProtKB-EC"/>
</dbReference>
<dbReference type="RefSeq" id="WP_213237207.1">
    <property type="nucleotide sequence ID" value="NZ_JAHBCL010000019.1"/>
</dbReference>
<dbReference type="SMART" id="SM00028">
    <property type="entry name" value="TPR"/>
    <property type="match status" value="4"/>
</dbReference>
<dbReference type="InterPro" id="IPR043128">
    <property type="entry name" value="Rev_trsase/Diguanyl_cyclase"/>
</dbReference>
<evidence type="ECO:0000256" key="1">
    <source>
        <dbReference type="ARBA" id="ARBA00004167"/>
    </source>
</evidence>
<keyword evidence="5" id="KW-0548">Nucleotidyltransferase</keyword>
<evidence type="ECO:0000313" key="6">
    <source>
        <dbReference type="Proteomes" id="UP000746471"/>
    </source>
</evidence>
<proteinExistence type="predicted"/>
<sequence>MKIINDRYRIVDTIYKENNMVEYLVEDLKKNKMVKRLKIFDTEMSNYDFVKRFEMHFIEVATLYHENILSAYEFQTILTINGSKVNRNQFFYTYEHYDSTKIVHYEDLNKSEINQVLVQLCKAVRYLHYRGFIYKYLNFDAMILLRDHGRITLKIREFANNYVDDYFFKLGYERSNHFLAPEVVWGEVPDVTADIYAMGNIFYYLYYKVDYKLKSIQNIMKSPQLTEIHKFIIRATSHIKDERHRSIDEFITALSELILIDIDNNDEQYYDRLYDLTRIIGRDGVIRDISKVIEDKQKKNTAINAIFVRGDVGSGKTRVLQEIQFNCKIHKVNHIFIRRHHDHSPYPIVRQIVAHLSKMDDISPILIQKYGMELGAVLPELKVKWNLKDEESEMSMLRVLNRIYNFFLEYTINHFFVLIIDDEDALSGTERYFFDLLIHQKNQANYCILASDYNSEKEMGYSDEFIKIIKLSSLNLEETGYLVMSTLGMNQIPYKLTHRLMLETQGVPSMTKRMIKKLWQDEVIYFDPILLRWELDRVDDSFKFQYEVSQSTEIERVMQGLTTSQLKLLQQLSILKDSFNMSVILEFTGISEEEAYYFIYYMEEAKIITKKISDVEYVFAINGNDLKKAFYDMLSTEEIKALSHKAAEIYELRFINANDFNEALIDYLMDSDNFEKAARYCVIFSDYYFEKSNAHKALDLLELALNIYERLKDVQQIGRTTKRLVKQYIKVGKLERAIESISSIETNRLMENPKDIIDIGLERATIAYYKNEVQRGIEIVDDMIEKSKTIGYVHGEFEGVRIKARCLRNSGELNAHLQLVNEYLDKSYENNQVHFEAVFENEMGVNYLYNNAFDSSIDSFNRSLERYQSLQDEENVISLLNNFGVIYLDGYGDYYLARDYFRKAYNRASNRNYFVAIPTYLNNIGETYRIEGRYVTAIKYFEESYQMAENVGDRNIIVLALLNMCHAYLLNENYSKTHTIINRLEHEINIIKRRDYDKFDYFMLHFEYYLAMNAVIKVDKWRYEFEADEVLDDFRQYRLKIIDLRLEHKKNHIIFNQKRVPFEEIKKLKDETRNPSEAKLLRDFINDMMFDLLDDHDFVALDRLILIDDDLKAQYNTKAIRMRRDVIDASLSDNAIERITNLIGFFKEHSQEMLWRIYKVLGDEYFFEEDLYHALQYYLMALDVLAELAQDIIHEYRETYILYDDVKMALKTRINKIVEAFIQQQDAVEIANLYEERIESVDDFFDLNLYRLLYDNEVFTREMLANNAMAQENRFSNPTDLIQNLGKDELNNLKTILKFFEQMTFSELAEMYLFDEHDNISEIIASKPREEHFDIMKLINAIGSDSEGIYVNKIDNRTNVQLLTGDQKGLICFPIHESEIKLSTPEKRKEDLLLVKRRVVGYVFIETKNVINHINQNSFKLCKSFISLIYLMINNYHLKRVSTIDKLTGVFLRKHIEQEFTKELNLARMQNAPLSVIMLDIDKFKSVNDNYGHRKGDEILSSIGSLIKSSIRKSDYVGRYGGEEFVIVLPETDAVDGFNVAEKIRMLVESRKLLGEEMPLTVSLGVSTFPVDGSNEEELIEKADQSLYYSKNNGRNRATSWDEKLNKEGHRYDKLTGILTGNISSDTRNVKALLDIVKQLEEEEERSSKILNTFMTLVDITEADEISFVKFREDGEIGEALFKKKGQNEYSEKLELSPRLIEKYRHSESSVSFVDWDEIVSYDEATNIPNWKSYIILAFDEPNAKGLLAISVNIKDKEFDFGNLNFVESLKPVLRHILF</sequence>
<feature type="domain" description="GGDEF" evidence="4">
    <location>
        <begin position="1472"/>
        <end position="1603"/>
    </location>
</feature>
<reference evidence="5 6" key="1">
    <citation type="submission" date="2021-05" db="EMBL/GenBank/DDBJ databases">
        <title>Fusibacter ferrireducens sp. nov., an anaerobic, sulfur- and Fe-reducing bacterium isolated from the mangrove sediment.</title>
        <authorList>
            <person name="Qiu D."/>
        </authorList>
    </citation>
    <scope>NUCLEOTIDE SEQUENCE [LARGE SCALE GENOMIC DNA]</scope>
    <source>
        <strain evidence="5 6">DSM 12116</strain>
    </source>
</reference>
<dbReference type="SUPFAM" id="SSF56112">
    <property type="entry name" value="Protein kinase-like (PK-like)"/>
    <property type="match status" value="1"/>
</dbReference>
<dbReference type="PANTHER" id="PTHR45138">
    <property type="entry name" value="REGULATORY COMPONENTS OF SENSORY TRANSDUCTION SYSTEM"/>
    <property type="match status" value="1"/>
</dbReference>
<dbReference type="InterPro" id="IPR000160">
    <property type="entry name" value="GGDEF_dom"/>
</dbReference>
<dbReference type="EMBL" id="JAHBCL010000019">
    <property type="protein sequence ID" value="MBS7527346.1"/>
    <property type="molecule type" value="Genomic_DNA"/>
</dbReference>
<comment type="caution">
    <text evidence="5">The sequence shown here is derived from an EMBL/GenBank/DDBJ whole genome shotgun (WGS) entry which is preliminary data.</text>
</comment>
<dbReference type="EC" id="2.7.7.65" evidence="5"/>
<dbReference type="Proteomes" id="UP000746471">
    <property type="component" value="Unassembled WGS sequence"/>
</dbReference>
<dbReference type="InterPro" id="IPR011990">
    <property type="entry name" value="TPR-like_helical_dom_sf"/>
</dbReference>
<dbReference type="InterPro" id="IPR019734">
    <property type="entry name" value="TPR_rpt"/>
</dbReference>
<feature type="domain" description="Protein kinase" evidence="3">
    <location>
        <begin position="1"/>
        <end position="258"/>
    </location>
</feature>
<dbReference type="InterPro" id="IPR050469">
    <property type="entry name" value="Diguanylate_Cyclase"/>
</dbReference>
<dbReference type="Gene3D" id="3.40.50.300">
    <property type="entry name" value="P-loop containing nucleotide triphosphate hydrolases"/>
    <property type="match status" value="1"/>
</dbReference>
<dbReference type="InterPro" id="IPR011009">
    <property type="entry name" value="Kinase-like_dom_sf"/>
</dbReference>
<feature type="repeat" description="TPR" evidence="2">
    <location>
        <begin position="918"/>
        <end position="951"/>
    </location>
</feature>
<protein>
    <submittedName>
        <fullName evidence="5">Diguanylate cyclase</fullName>
        <ecNumber evidence="5">2.7.7.65</ecNumber>
    </submittedName>
</protein>
<comment type="subcellular location">
    <subcellularLocation>
        <location evidence="1">Membrane</location>
        <topology evidence="1">Single-pass membrane protein</topology>
    </subcellularLocation>
</comment>
<dbReference type="Gene3D" id="1.10.510.10">
    <property type="entry name" value="Transferase(Phosphotransferase) domain 1"/>
    <property type="match status" value="1"/>
</dbReference>
<dbReference type="InterPro" id="IPR027417">
    <property type="entry name" value="P-loop_NTPase"/>
</dbReference>